<reference evidence="2 3" key="1">
    <citation type="journal article" date="2023" name="BMC Biol.">
        <title>The compact genome of the sponge Oopsacas minuta (Hexactinellida) is lacking key metazoan core genes.</title>
        <authorList>
            <person name="Santini S."/>
            <person name="Schenkelaars Q."/>
            <person name="Jourda C."/>
            <person name="Duchesne M."/>
            <person name="Belahbib H."/>
            <person name="Rocher C."/>
            <person name="Selva M."/>
            <person name="Riesgo A."/>
            <person name="Vervoort M."/>
            <person name="Leys S.P."/>
            <person name="Kodjabachian L."/>
            <person name="Le Bivic A."/>
            <person name="Borchiellini C."/>
            <person name="Claverie J.M."/>
            <person name="Renard E."/>
        </authorList>
    </citation>
    <scope>NUCLEOTIDE SEQUENCE [LARGE SCALE GENOMIC DNA]</scope>
    <source>
        <strain evidence="2">SPO-2</strain>
    </source>
</reference>
<feature type="compositionally biased region" description="Basic and acidic residues" evidence="1">
    <location>
        <begin position="85"/>
        <end position="97"/>
    </location>
</feature>
<keyword evidence="3" id="KW-1185">Reference proteome</keyword>
<evidence type="ECO:0000256" key="1">
    <source>
        <dbReference type="SAM" id="MobiDB-lite"/>
    </source>
</evidence>
<dbReference type="EMBL" id="JAKMXF010000221">
    <property type="protein sequence ID" value="KAI6654884.1"/>
    <property type="molecule type" value="Genomic_DNA"/>
</dbReference>
<feature type="region of interest" description="Disordered" evidence="1">
    <location>
        <begin position="78"/>
        <end position="97"/>
    </location>
</feature>
<dbReference type="InterPro" id="IPR020339">
    <property type="entry name" value="C20orf85-like"/>
</dbReference>
<proteinExistence type="predicted"/>
<organism evidence="2 3">
    <name type="scientific">Oopsacas minuta</name>
    <dbReference type="NCBI Taxonomy" id="111878"/>
    <lineage>
        <taxon>Eukaryota</taxon>
        <taxon>Metazoa</taxon>
        <taxon>Porifera</taxon>
        <taxon>Hexactinellida</taxon>
        <taxon>Hexasterophora</taxon>
        <taxon>Lyssacinosida</taxon>
        <taxon>Leucopsacidae</taxon>
        <taxon>Oopsacas</taxon>
    </lineage>
</organism>
<dbReference type="Pfam" id="PF14945">
    <property type="entry name" value="LLC1"/>
    <property type="match status" value="1"/>
</dbReference>
<dbReference type="PANTHER" id="PTHR31909:SF3">
    <property type="entry name" value="SIMILAR TO PROTEIN C20ORF85 HOMOLOG"/>
    <property type="match status" value="1"/>
</dbReference>
<protein>
    <submittedName>
        <fullName evidence="2">Uncharacterized protein</fullName>
    </submittedName>
</protein>
<evidence type="ECO:0000313" key="2">
    <source>
        <dbReference type="EMBL" id="KAI6654884.1"/>
    </source>
</evidence>
<evidence type="ECO:0000313" key="3">
    <source>
        <dbReference type="Proteomes" id="UP001165289"/>
    </source>
</evidence>
<name>A0AAV7K0V8_9METZ</name>
<dbReference type="AlphaFoldDB" id="A0AAV7K0V8"/>
<dbReference type="Proteomes" id="UP001165289">
    <property type="component" value="Unassembled WGS sequence"/>
</dbReference>
<gene>
    <name evidence="2" type="ORF">LOD99_2763</name>
</gene>
<sequence>MAGPTLKAKECNFVDNDAIWISHCNNELKSSKIWNDKWGFLLEDYQKLEDKSRALDIPESSAQANDVMQQAEVIPVERAPAGVGHEQKNSEVPRLEIPKTTTGMSSWLLVSGKSPLIKVSKEKRRGKHDILNQLGWPLDGVN</sequence>
<comment type="caution">
    <text evidence="2">The sequence shown here is derived from an EMBL/GenBank/DDBJ whole genome shotgun (WGS) entry which is preliminary data.</text>
</comment>
<accession>A0AAV7K0V8</accession>
<dbReference type="PANTHER" id="PTHR31909">
    <property type="entry name" value="CHROMOSOME 20 ORF85 FAMILY MEMBER"/>
    <property type="match status" value="1"/>
</dbReference>